<dbReference type="OMA" id="MPPRSIF"/>
<dbReference type="RefSeq" id="XP_002555334.1">
    <property type="nucleotide sequence ID" value="XM_002555288.1"/>
</dbReference>
<dbReference type="STRING" id="559295.C5DM86"/>
<dbReference type="InParanoid" id="C5DM86"/>
<dbReference type="HOGENOM" id="CLU_1390040_0_0_1"/>
<dbReference type="PANTHER" id="PTHR10300">
    <property type="entry name" value="CALCIPRESSIN"/>
    <property type="match status" value="1"/>
</dbReference>
<dbReference type="GO" id="GO:0008597">
    <property type="term" value="F:calcium-dependent protein serine/threonine phosphatase regulator activity"/>
    <property type="evidence" value="ECO:0007669"/>
    <property type="project" value="TreeGrafter"/>
</dbReference>
<dbReference type="EMBL" id="CU928171">
    <property type="protein sequence ID" value="CAR24897.1"/>
    <property type="molecule type" value="Genomic_DNA"/>
</dbReference>
<proteinExistence type="inferred from homology"/>
<dbReference type="GeneID" id="8293603"/>
<feature type="region of interest" description="Disordered" evidence="2">
    <location>
        <begin position="180"/>
        <end position="210"/>
    </location>
</feature>
<dbReference type="AlphaFoldDB" id="C5DM86"/>
<dbReference type="InterPro" id="IPR006931">
    <property type="entry name" value="Calcipressin"/>
</dbReference>
<dbReference type="Pfam" id="PF04847">
    <property type="entry name" value="Calcipressin"/>
    <property type="match status" value="1"/>
</dbReference>
<organism evidence="3 4">
    <name type="scientific">Lachancea thermotolerans (strain ATCC 56472 / CBS 6340 / NRRL Y-8284)</name>
    <name type="common">Yeast</name>
    <name type="synonym">Kluyveromyces thermotolerans</name>
    <dbReference type="NCBI Taxonomy" id="559295"/>
    <lineage>
        <taxon>Eukaryota</taxon>
        <taxon>Fungi</taxon>
        <taxon>Dikarya</taxon>
        <taxon>Ascomycota</taxon>
        <taxon>Saccharomycotina</taxon>
        <taxon>Saccharomycetes</taxon>
        <taxon>Saccharomycetales</taxon>
        <taxon>Saccharomycetaceae</taxon>
        <taxon>Lachancea</taxon>
    </lineage>
</organism>
<name>C5DM86_LACTC</name>
<feature type="compositionally biased region" description="Basic and acidic residues" evidence="2">
    <location>
        <begin position="121"/>
        <end position="134"/>
    </location>
</feature>
<evidence type="ECO:0000256" key="1">
    <source>
        <dbReference type="ARBA" id="ARBA00008209"/>
    </source>
</evidence>
<dbReference type="GO" id="GO:0005737">
    <property type="term" value="C:cytoplasm"/>
    <property type="evidence" value="ECO:0007669"/>
    <property type="project" value="TreeGrafter"/>
</dbReference>
<dbReference type="KEGG" id="lth:KLTH0G06820g"/>
<dbReference type="GO" id="GO:0019722">
    <property type="term" value="P:calcium-mediated signaling"/>
    <property type="evidence" value="ECO:0007669"/>
    <property type="project" value="InterPro"/>
</dbReference>
<evidence type="ECO:0000313" key="3">
    <source>
        <dbReference type="EMBL" id="CAR24897.1"/>
    </source>
</evidence>
<evidence type="ECO:0000313" key="4">
    <source>
        <dbReference type="Proteomes" id="UP000002036"/>
    </source>
</evidence>
<reference evidence="3 4" key="1">
    <citation type="journal article" date="2009" name="Genome Res.">
        <title>Comparative genomics of protoploid Saccharomycetaceae.</title>
        <authorList>
            <consortium name="The Genolevures Consortium"/>
            <person name="Souciet J.-L."/>
            <person name="Dujon B."/>
            <person name="Gaillardin C."/>
            <person name="Johnston M."/>
            <person name="Baret P.V."/>
            <person name="Cliften P."/>
            <person name="Sherman D.J."/>
            <person name="Weissenbach J."/>
            <person name="Westhof E."/>
            <person name="Wincker P."/>
            <person name="Jubin C."/>
            <person name="Poulain J."/>
            <person name="Barbe V."/>
            <person name="Segurens B."/>
            <person name="Artiguenave F."/>
            <person name="Anthouard V."/>
            <person name="Vacherie B."/>
            <person name="Val M.-E."/>
            <person name="Fulton R.S."/>
            <person name="Minx P."/>
            <person name="Wilson R."/>
            <person name="Durrens P."/>
            <person name="Jean G."/>
            <person name="Marck C."/>
            <person name="Martin T."/>
            <person name="Nikolski M."/>
            <person name="Rolland T."/>
            <person name="Seret M.-L."/>
            <person name="Casaregola S."/>
            <person name="Despons L."/>
            <person name="Fairhead C."/>
            <person name="Fischer G."/>
            <person name="Lafontaine I."/>
            <person name="Leh V."/>
            <person name="Lemaire M."/>
            <person name="de Montigny J."/>
            <person name="Neuveglise C."/>
            <person name="Thierry A."/>
            <person name="Blanc-Lenfle I."/>
            <person name="Bleykasten C."/>
            <person name="Diffels J."/>
            <person name="Fritsch E."/>
            <person name="Frangeul L."/>
            <person name="Goeffon A."/>
            <person name="Jauniaux N."/>
            <person name="Kachouri-Lafond R."/>
            <person name="Payen C."/>
            <person name="Potier S."/>
            <person name="Pribylova L."/>
            <person name="Ozanne C."/>
            <person name="Richard G.-F."/>
            <person name="Sacerdot C."/>
            <person name="Straub M.-L."/>
            <person name="Talla E."/>
        </authorList>
    </citation>
    <scope>NUCLEOTIDE SEQUENCE [LARGE SCALE GENOMIC DNA]</scope>
    <source>
        <strain evidence="4">ATCC 56472 / CBS 6340 / NRRL Y-8284</strain>
    </source>
</reference>
<accession>C5DM86</accession>
<dbReference type="PANTHER" id="PTHR10300:SF14">
    <property type="entry name" value="PROTEIN SARAH"/>
    <property type="match status" value="1"/>
</dbReference>
<sequence length="210" mass="23125">MATNTLIITSDKKDVTQGETADQVRKFLESQVLTRYSVTRADAMQLVALPSLQRLILVCPSVEIAQEAMTAKARHPDLESLQFRFSVADTTLDSRKQYLKLPPKQSMFLVSPPTSPPPEFDYSRLEETPNREKGLAPVSHHSQTSAAQPAEQALLSTGHYVLLETPRASITLDCCTRDTDAGDEPATDHVSVSGVRTGMPPRSIFDDVED</sequence>
<gene>
    <name evidence="3" type="ordered locus">KLTH0G06820g</name>
</gene>
<evidence type="ECO:0000256" key="2">
    <source>
        <dbReference type="SAM" id="MobiDB-lite"/>
    </source>
</evidence>
<dbReference type="FunCoup" id="C5DM86">
    <property type="interactions" value="42"/>
</dbReference>
<protein>
    <submittedName>
        <fullName evidence="3">KLTH0G06820p</fullName>
    </submittedName>
</protein>
<feature type="region of interest" description="Disordered" evidence="2">
    <location>
        <begin position="106"/>
        <end position="145"/>
    </location>
</feature>
<dbReference type="GO" id="GO:0005634">
    <property type="term" value="C:nucleus"/>
    <property type="evidence" value="ECO:0007669"/>
    <property type="project" value="TreeGrafter"/>
</dbReference>
<dbReference type="eggNOG" id="KOG4019">
    <property type="taxonomic scope" value="Eukaryota"/>
</dbReference>
<comment type="similarity">
    <text evidence="1">Belongs to the RCAN family.</text>
</comment>
<keyword evidence="4" id="KW-1185">Reference proteome</keyword>
<dbReference type="OrthoDB" id="17212at2759"/>
<dbReference type="Proteomes" id="UP000002036">
    <property type="component" value="Chromosome G"/>
</dbReference>